<protein>
    <submittedName>
        <fullName evidence="2">Uncharacterized protein</fullName>
    </submittedName>
</protein>
<dbReference type="AlphaFoldDB" id="A0AAV7HCQ1"/>
<dbReference type="Proteomes" id="UP000775213">
    <property type="component" value="Unassembled WGS sequence"/>
</dbReference>
<sequence>MLEKYQAPMMKAVVRLAYPKPSEPDEKKGKKRERNGVVAGSLFPGRASPGGVGGMSMTGSDSRRGLLPRRVVHVLPCGSTIVTAAPQPPPPPTLSLPDLEEVMARAGFRSGRGKAGPGVWIGSDVFGPLDGSE</sequence>
<reference evidence="2 3" key="1">
    <citation type="journal article" date="2021" name="Hortic Res">
        <title>Chromosome-scale assembly of the Dendrobium chrysotoxum genome enhances the understanding of orchid evolution.</title>
        <authorList>
            <person name="Zhang Y."/>
            <person name="Zhang G.Q."/>
            <person name="Zhang D."/>
            <person name="Liu X.D."/>
            <person name="Xu X.Y."/>
            <person name="Sun W.H."/>
            <person name="Yu X."/>
            <person name="Zhu X."/>
            <person name="Wang Z.W."/>
            <person name="Zhao X."/>
            <person name="Zhong W.Y."/>
            <person name="Chen H."/>
            <person name="Yin W.L."/>
            <person name="Huang T."/>
            <person name="Niu S.C."/>
            <person name="Liu Z.J."/>
        </authorList>
    </citation>
    <scope>NUCLEOTIDE SEQUENCE [LARGE SCALE GENOMIC DNA]</scope>
    <source>
        <strain evidence="2">Lindl</strain>
    </source>
</reference>
<comment type="caution">
    <text evidence="2">The sequence shown here is derived from an EMBL/GenBank/DDBJ whole genome shotgun (WGS) entry which is preliminary data.</text>
</comment>
<evidence type="ECO:0000256" key="1">
    <source>
        <dbReference type="SAM" id="MobiDB-lite"/>
    </source>
</evidence>
<feature type="region of interest" description="Disordered" evidence="1">
    <location>
        <begin position="109"/>
        <end position="133"/>
    </location>
</feature>
<name>A0AAV7HCQ1_DENCH</name>
<dbReference type="EMBL" id="JAGFBR010000006">
    <property type="protein sequence ID" value="KAH0466282.1"/>
    <property type="molecule type" value="Genomic_DNA"/>
</dbReference>
<evidence type="ECO:0000313" key="2">
    <source>
        <dbReference type="EMBL" id="KAH0466282.1"/>
    </source>
</evidence>
<accession>A0AAV7HCQ1</accession>
<keyword evidence="3" id="KW-1185">Reference proteome</keyword>
<gene>
    <name evidence="2" type="ORF">IEQ34_006385</name>
</gene>
<proteinExistence type="predicted"/>
<evidence type="ECO:0000313" key="3">
    <source>
        <dbReference type="Proteomes" id="UP000775213"/>
    </source>
</evidence>
<feature type="region of interest" description="Disordered" evidence="1">
    <location>
        <begin position="16"/>
        <end position="65"/>
    </location>
</feature>
<organism evidence="2 3">
    <name type="scientific">Dendrobium chrysotoxum</name>
    <name type="common">Orchid</name>
    <dbReference type="NCBI Taxonomy" id="161865"/>
    <lineage>
        <taxon>Eukaryota</taxon>
        <taxon>Viridiplantae</taxon>
        <taxon>Streptophyta</taxon>
        <taxon>Embryophyta</taxon>
        <taxon>Tracheophyta</taxon>
        <taxon>Spermatophyta</taxon>
        <taxon>Magnoliopsida</taxon>
        <taxon>Liliopsida</taxon>
        <taxon>Asparagales</taxon>
        <taxon>Orchidaceae</taxon>
        <taxon>Epidendroideae</taxon>
        <taxon>Malaxideae</taxon>
        <taxon>Dendrobiinae</taxon>
        <taxon>Dendrobium</taxon>
    </lineage>
</organism>